<comment type="caution">
    <text evidence="3">The sequence shown here is derived from an EMBL/GenBank/DDBJ whole genome shotgun (WGS) entry which is preliminary data.</text>
</comment>
<keyword evidence="4" id="KW-1185">Reference proteome</keyword>
<protein>
    <submittedName>
        <fullName evidence="3">Uncharacterized protein</fullName>
    </submittedName>
</protein>
<reference evidence="3 4" key="1">
    <citation type="submission" date="2024-10" db="EMBL/GenBank/DDBJ databases">
        <authorList>
            <person name="Cho J.-C."/>
        </authorList>
    </citation>
    <scope>NUCLEOTIDE SEQUENCE [LARGE SCALE GENOMIC DNA]</scope>
    <source>
        <strain evidence="3 4">KCTC29696</strain>
    </source>
</reference>
<evidence type="ECO:0000256" key="2">
    <source>
        <dbReference type="SAM" id="Phobius"/>
    </source>
</evidence>
<keyword evidence="2" id="KW-0812">Transmembrane</keyword>
<feature type="compositionally biased region" description="Basic and acidic residues" evidence="1">
    <location>
        <begin position="49"/>
        <end position="68"/>
    </location>
</feature>
<dbReference type="Proteomes" id="UP001607069">
    <property type="component" value="Unassembled WGS sequence"/>
</dbReference>
<organism evidence="3 4">
    <name type="scientific">Streptomyces chitinivorans</name>
    <dbReference type="NCBI Taxonomy" id="1257027"/>
    <lineage>
        <taxon>Bacteria</taxon>
        <taxon>Bacillati</taxon>
        <taxon>Actinomycetota</taxon>
        <taxon>Actinomycetes</taxon>
        <taxon>Kitasatosporales</taxon>
        <taxon>Streptomycetaceae</taxon>
        <taxon>Streptomyces</taxon>
    </lineage>
</organism>
<evidence type="ECO:0000313" key="4">
    <source>
        <dbReference type="Proteomes" id="UP001607069"/>
    </source>
</evidence>
<feature type="transmembrane region" description="Helical" evidence="2">
    <location>
        <begin position="20"/>
        <end position="42"/>
    </location>
</feature>
<sequence>MYHSRDYIRYWDIDFQELPPAAAGALGVFGLLLMALLFWGLLKTRHTRSRDPEARERARARAESRRRQAELRKRRLALQRKKAGRR</sequence>
<evidence type="ECO:0000313" key="3">
    <source>
        <dbReference type="EMBL" id="MFH0248165.1"/>
    </source>
</evidence>
<dbReference type="RefSeq" id="WP_279948801.1">
    <property type="nucleotide sequence ID" value="NZ_BAABEN010000017.1"/>
</dbReference>
<gene>
    <name evidence="3" type="ORF">ACG5V6_08050</name>
</gene>
<proteinExistence type="predicted"/>
<feature type="region of interest" description="Disordered" evidence="1">
    <location>
        <begin position="47"/>
        <end position="68"/>
    </location>
</feature>
<accession>A0ABW7HQN0</accession>
<name>A0ABW7HQN0_9ACTN</name>
<keyword evidence="2" id="KW-0472">Membrane</keyword>
<evidence type="ECO:0000256" key="1">
    <source>
        <dbReference type="SAM" id="MobiDB-lite"/>
    </source>
</evidence>
<keyword evidence="2" id="KW-1133">Transmembrane helix</keyword>
<dbReference type="EMBL" id="JBIHMK010000020">
    <property type="protein sequence ID" value="MFH0248165.1"/>
    <property type="molecule type" value="Genomic_DNA"/>
</dbReference>